<keyword evidence="11" id="KW-1185">Reference proteome</keyword>
<evidence type="ECO:0000256" key="1">
    <source>
        <dbReference type="ARBA" id="ARBA00004651"/>
    </source>
</evidence>
<keyword evidence="2 7" id="KW-0813">Transport</keyword>
<feature type="domain" description="ABC transmembrane type-1" evidence="9">
    <location>
        <begin position="128"/>
        <end position="358"/>
    </location>
</feature>
<accession>A0A5N8VIQ7</accession>
<dbReference type="RefSeq" id="WP_152890696.1">
    <property type="nucleotide sequence ID" value="NZ_JBHJTU010000017.1"/>
</dbReference>
<dbReference type="SUPFAM" id="SSF161098">
    <property type="entry name" value="MetI-like"/>
    <property type="match status" value="1"/>
</dbReference>
<dbReference type="PROSITE" id="PS50928">
    <property type="entry name" value="ABC_TM1"/>
    <property type="match status" value="1"/>
</dbReference>
<comment type="similarity">
    <text evidence="7">Belongs to the binding-protein-dependent transport system permease family.</text>
</comment>
<proteinExistence type="inferred from homology"/>
<feature type="region of interest" description="Disordered" evidence="8">
    <location>
        <begin position="1"/>
        <end position="24"/>
    </location>
</feature>
<comment type="caution">
    <text evidence="10">The sequence shown here is derived from an EMBL/GenBank/DDBJ whole genome shotgun (WGS) entry which is preliminary data.</text>
</comment>
<evidence type="ECO:0000256" key="6">
    <source>
        <dbReference type="ARBA" id="ARBA00023136"/>
    </source>
</evidence>
<dbReference type="CDD" id="cd06261">
    <property type="entry name" value="TM_PBP2"/>
    <property type="match status" value="1"/>
</dbReference>
<reference evidence="10 11" key="1">
    <citation type="submission" date="2019-07" db="EMBL/GenBank/DDBJ databases">
        <title>New species of Amycolatopsis and Streptomyces.</title>
        <authorList>
            <person name="Duangmal K."/>
            <person name="Teo W.F.A."/>
            <person name="Lipun K."/>
        </authorList>
    </citation>
    <scope>NUCLEOTIDE SEQUENCE [LARGE SCALE GENOMIC DNA]</scope>
    <source>
        <strain evidence="10 11">NBRC 109810</strain>
    </source>
</reference>
<name>A0A5N8VIQ7_9ACTN</name>
<evidence type="ECO:0000256" key="4">
    <source>
        <dbReference type="ARBA" id="ARBA00022692"/>
    </source>
</evidence>
<evidence type="ECO:0000259" key="9">
    <source>
        <dbReference type="PROSITE" id="PS50928"/>
    </source>
</evidence>
<feature type="transmembrane region" description="Helical" evidence="7">
    <location>
        <begin position="335"/>
        <end position="361"/>
    </location>
</feature>
<gene>
    <name evidence="10" type="ORF">FNH09_22220</name>
</gene>
<feature type="transmembrane region" description="Helical" evidence="7">
    <location>
        <begin position="167"/>
        <end position="189"/>
    </location>
</feature>
<dbReference type="Gene3D" id="1.10.3720.10">
    <property type="entry name" value="MetI-like"/>
    <property type="match status" value="1"/>
</dbReference>
<organism evidence="10 11">
    <name type="scientific">Streptomyces adustus</name>
    <dbReference type="NCBI Taxonomy" id="1609272"/>
    <lineage>
        <taxon>Bacteria</taxon>
        <taxon>Bacillati</taxon>
        <taxon>Actinomycetota</taxon>
        <taxon>Actinomycetes</taxon>
        <taxon>Kitasatosporales</taxon>
        <taxon>Streptomycetaceae</taxon>
        <taxon>Streptomyces</taxon>
    </lineage>
</organism>
<keyword evidence="4 7" id="KW-0812">Transmembrane</keyword>
<dbReference type="Proteomes" id="UP000325849">
    <property type="component" value="Unassembled WGS sequence"/>
</dbReference>
<dbReference type="Pfam" id="PF00528">
    <property type="entry name" value="BPD_transp_1"/>
    <property type="match status" value="1"/>
</dbReference>
<dbReference type="AlphaFoldDB" id="A0A5N8VIQ7"/>
<dbReference type="EMBL" id="VJZD01000090">
    <property type="protein sequence ID" value="MPY33855.1"/>
    <property type="molecule type" value="Genomic_DNA"/>
</dbReference>
<feature type="transmembrane region" description="Helical" evidence="7">
    <location>
        <begin position="36"/>
        <end position="57"/>
    </location>
</feature>
<sequence length="368" mass="38996">MSPRSAASEATGGRLRPPARGPRAGLLRRHPLARFLLRRTLTAALLALGVTLVTFVLTNLVPGDPAAANLGQRAIGDPAIVAQFRHQHGLDKPLPVQYATYLGNLFHGDLGESQQSHQPVLTDLGTAVPATLELAGAAIVVSLVVGVAFGVVAALRRDRFTDQLLRVVSLLGVSVPTFWLALLAFYLFFYKFGIAPGSGRIAPEFAPPPDVTGLYTVDAALAGQWPVFWSAVGHLMLPALVLTAYTVGLLTRFTRSAVLEVLGQDYVRAARAKGLPGRTVLFHYVLRAALVPVITVAGLAFGALLSGTVLVESIFAWPGLGAYAYRSATTLDLPAVMGVGLVVGIVYLTVNLAVDVLYGLIDPRVRVQ</sequence>
<feature type="transmembrane region" description="Helical" evidence="7">
    <location>
        <begin position="134"/>
        <end position="155"/>
    </location>
</feature>
<dbReference type="GO" id="GO:0055085">
    <property type="term" value="P:transmembrane transport"/>
    <property type="evidence" value="ECO:0007669"/>
    <property type="project" value="InterPro"/>
</dbReference>
<keyword evidence="6 7" id="KW-0472">Membrane</keyword>
<dbReference type="PANTHER" id="PTHR43163">
    <property type="entry name" value="DIPEPTIDE TRANSPORT SYSTEM PERMEASE PROTEIN DPPB-RELATED"/>
    <property type="match status" value="1"/>
</dbReference>
<feature type="transmembrane region" description="Helical" evidence="7">
    <location>
        <begin position="227"/>
        <end position="250"/>
    </location>
</feature>
<evidence type="ECO:0000256" key="3">
    <source>
        <dbReference type="ARBA" id="ARBA00022475"/>
    </source>
</evidence>
<keyword evidence="3" id="KW-1003">Cell membrane</keyword>
<dbReference type="InterPro" id="IPR035906">
    <property type="entry name" value="MetI-like_sf"/>
</dbReference>
<feature type="transmembrane region" description="Helical" evidence="7">
    <location>
        <begin position="288"/>
        <end position="315"/>
    </location>
</feature>
<dbReference type="GO" id="GO:0005886">
    <property type="term" value="C:plasma membrane"/>
    <property type="evidence" value="ECO:0007669"/>
    <property type="project" value="UniProtKB-SubCell"/>
</dbReference>
<evidence type="ECO:0000313" key="11">
    <source>
        <dbReference type="Proteomes" id="UP000325849"/>
    </source>
</evidence>
<dbReference type="OrthoDB" id="9778910at2"/>
<evidence type="ECO:0000313" key="10">
    <source>
        <dbReference type="EMBL" id="MPY33855.1"/>
    </source>
</evidence>
<protein>
    <submittedName>
        <fullName evidence="10">ABC transporter permease</fullName>
    </submittedName>
</protein>
<evidence type="ECO:0000256" key="2">
    <source>
        <dbReference type="ARBA" id="ARBA00022448"/>
    </source>
</evidence>
<keyword evidence="5 7" id="KW-1133">Transmembrane helix</keyword>
<dbReference type="InterPro" id="IPR000515">
    <property type="entry name" value="MetI-like"/>
</dbReference>
<comment type="subcellular location">
    <subcellularLocation>
        <location evidence="1 7">Cell membrane</location>
        <topology evidence="1 7">Multi-pass membrane protein</topology>
    </subcellularLocation>
</comment>
<dbReference type="PANTHER" id="PTHR43163:SF6">
    <property type="entry name" value="DIPEPTIDE TRANSPORT SYSTEM PERMEASE PROTEIN DPPB-RELATED"/>
    <property type="match status" value="1"/>
</dbReference>
<dbReference type="Pfam" id="PF19300">
    <property type="entry name" value="BPD_transp_1_N"/>
    <property type="match status" value="1"/>
</dbReference>
<evidence type="ECO:0000256" key="8">
    <source>
        <dbReference type="SAM" id="MobiDB-lite"/>
    </source>
</evidence>
<evidence type="ECO:0000256" key="5">
    <source>
        <dbReference type="ARBA" id="ARBA00022989"/>
    </source>
</evidence>
<dbReference type="InterPro" id="IPR045621">
    <property type="entry name" value="BPD_transp_1_N"/>
</dbReference>
<feature type="compositionally biased region" description="Low complexity" evidence="8">
    <location>
        <begin position="10"/>
        <end position="24"/>
    </location>
</feature>
<evidence type="ECO:0000256" key="7">
    <source>
        <dbReference type="RuleBase" id="RU363032"/>
    </source>
</evidence>